<dbReference type="Proteomes" id="UP000008311">
    <property type="component" value="Unassembled WGS sequence"/>
</dbReference>
<dbReference type="InParanoid" id="B9T6N5"/>
<sequence>MASCLLKNTTILSILLLLFLNTPKTQSTDIEDEDDDEVYVLDHPLQNSMSRSRFLTTVIRKVEFLPTMALACSTAARNTAGIFLEIRIIAANAATSASSESTAAMEYVLMLLLVLITVASAIANAPVEFPATMVHVGMLN</sequence>
<feature type="signal peptide" evidence="2">
    <location>
        <begin position="1"/>
        <end position="27"/>
    </location>
</feature>
<organism evidence="3 4">
    <name type="scientific">Ricinus communis</name>
    <name type="common">Castor bean</name>
    <dbReference type="NCBI Taxonomy" id="3988"/>
    <lineage>
        <taxon>Eukaryota</taxon>
        <taxon>Viridiplantae</taxon>
        <taxon>Streptophyta</taxon>
        <taxon>Embryophyta</taxon>
        <taxon>Tracheophyta</taxon>
        <taxon>Spermatophyta</taxon>
        <taxon>Magnoliopsida</taxon>
        <taxon>eudicotyledons</taxon>
        <taxon>Gunneridae</taxon>
        <taxon>Pentapetalae</taxon>
        <taxon>rosids</taxon>
        <taxon>fabids</taxon>
        <taxon>Malpighiales</taxon>
        <taxon>Euphorbiaceae</taxon>
        <taxon>Acalyphoideae</taxon>
        <taxon>Acalypheae</taxon>
        <taxon>Ricinus</taxon>
    </lineage>
</organism>
<keyword evidence="1" id="KW-1133">Transmembrane helix</keyword>
<keyword evidence="1" id="KW-0812">Transmembrane</keyword>
<reference evidence="4" key="1">
    <citation type="journal article" date="2010" name="Nat. Biotechnol.">
        <title>Draft genome sequence of the oilseed species Ricinus communis.</title>
        <authorList>
            <person name="Chan A.P."/>
            <person name="Crabtree J."/>
            <person name="Zhao Q."/>
            <person name="Lorenzi H."/>
            <person name="Orvis J."/>
            <person name="Puiu D."/>
            <person name="Melake-Berhan A."/>
            <person name="Jones K.M."/>
            <person name="Redman J."/>
            <person name="Chen G."/>
            <person name="Cahoon E.B."/>
            <person name="Gedil M."/>
            <person name="Stanke M."/>
            <person name="Haas B.J."/>
            <person name="Wortman J.R."/>
            <person name="Fraser-Liggett C.M."/>
            <person name="Ravel J."/>
            <person name="Rabinowicz P.D."/>
        </authorList>
    </citation>
    <scope>NUCLEOTIDE SEQUENCE [LARGE SCALE GENOMIC DNA]</scope>
    <source>
        <strain evidence="4">cv. Hale</strain>
    </source>
</reference>
<evidence type="ECO:0000256" key="1">
    <source>
        <dbReference type="SAM" id="Phobius"/>
    </source>
</evidence>
<evidence type="ECO:0000313" key="3">
    <source>
        <dbReference type="EMBL" id="EEF28478.1"/>
    </source>
</evidence>
<evidence type="ECO:0000256" key="2">
    <source>
        <dbReference type="SAM" id="SignalP"/>
    </source>
</evidence>
<feature type="transmembrane region" description="Helical" evidence="1">
    <location>
        <begin position="107"/>
        <end position="127"/>
    </location>
</feature>
<keyword evidence="4" id="KW-1185">Reference proteome</keyword>
<accession>B9T6N5</accession>
<feature type="chain" id="PRO_5002891981" evidence="2">
    <location>
        <begin position="28"/>
        <end position="140"/>
    </location>
</feature>
<name>B9T6N5_RICCO</name>
<evidence type="ECO:0000313" key="4">
    <source>
        <dbReference type="Proteomes" id="UP000008311"/>
    </source>
</evidence>
<protein>
    <submittedName>
        <fullName evidence="3">Uncharacterized protein</fullName>
    </submittedName>
</protein>
<proteinExistence type="predicted"/>
<keyword evidence="2" id="KW-0732">Signal</keyword>
<keyword evidence="1" id="KW-0472">Membrane</keyword>
<gene>
    <name evidence="3" type="ORF">RCOM_0254010</name>
</gene>
<dbReference type="EMBL" id="EQ974627">
    <property type="protein sequence ID" value="EEF28478.1"/>
    <property type="molecule type" value="Genomic_DNA"/>
</dbReference>
<dbReference type="AlphaFoldDB" id="B9T6N5"/>